<dbReference type="Gene3D" id="3.50.80.20">
    <property type="entry name" value="D-Ala-D-Ala carboxypeptidase C, peptidase S13"/>
    <property type="match status" value="1"/>
</dbReference>
<protein>
    <submittedName>
        <fullName evidence="4">D-alanyl-D-alanine carboxypeptidase</fullName>
        <ecNumber evidence="4">3.4.16.4</ecNumber>
    </submittedName>
</protein>
<dbReference type="Gene3D" id="3.40.710.10">
    <property type="entry name" value="DD-peptidase/beta-lactamase superfamily"/>
    <property type="match status" value="2"/>
</dbReference>
<name>A0ABY8F0B7_9HYPH</name>
<keyword evidence="3" id="KW-1133">Transmembrane helix</keyword>
<dbReference type="RefSeq" id="WP_265680775.1">
    <property type="nucleotide sequence ID" value="NZ_CP120863.1"/>
</dbReference>
<gene>
    <name evidence="4" type="ORF">K1718_22480</name>
</gene>
<dbReference type="SUPFAM" id="SSF56601">
    <property type="entry name" value="beta-lactamase/transpeptidase-like"/>
    <property type="match status" value="1"/>
</dbReference>
<comment type="similarity">
    <text evidence="1">Belongs to the peptidase S13 family.</text>
</comment>
<dbReference type="PANTHER" id="PTHR30023">
    <property type="entry name" value="D-ALANYL-D-ALANINE CARBOXYPEPTIDASE"/>
    <property type="match status" value="1"/>
</dbReference>
<dbReference type="EMBL" id="CP120863">
    <property type="protein sequence ID" value="WFE88898.1"/>
    <property type="molecule type" value="Genomic_DNA"/>
</dbReference>
<accession>A0ABY8F0B7</accession>
<evidence type="ECO:0000313" key="5">
    <source>
        <dbReference type="Proteomes" id="UP001209803"/>
    </source>
</evidence>
<dbReference type="InterPro" id="IPR000667">
    <property type="entry name" value="Peptidase_S13"/>
</dbReference>
<dbReference type="PANTHER" id="PTHR30023:SF0">
    <property type="entry name" value="PENICILLIN-SENSITIVE CARBOXYPEPTIDASE A"/>
    <property type="match status" value="1"/>
</dbReference>
<proteinExistence type="inferred from homology"/>
<keyword evidence="2 4" id="KW-0378">Hydrolase</keyword>
<keyword evidence="4" id="KW-0121">Carboxypeptidase</keyword>
<dbReference type="GO" id="GO:0009002">
    <property type="term" value="F:serine-type D-Ala-D-Ala carboxypeptidase activity"/>
    <property type="evidence" value="ECO:0007669"/>
    <property type="project" value="UniProtKB-EC"/>
</dbReference>
<keyword evidence="4" id="KW-0645">Protease</keyword>
<sequence length="429" mass="45923">MFYMDYSQAVEVPIELRSRILDYRPPEQRLTGAFMRLLAFALAVVLLCVPALASIKEKVAGVAPSGVVLVLDGEGNELVAQNAGKSFVPASVAKVVTAWLAMEVLGSGHRFQTRFYLDSDRVLYVRGGGDPFLVSEELALLAPELVAATGKEPFAGMVLDASYFPQELRIPGIEDTGRAYDALNSALAVNFNTIHAVKTGKSVRSAEKQTPITPLAVSQFRKRGPKGRGRISLAQEDPSVGVRYAGELLAVFIGKAGGNVEGEISFGSIPEGLEPVHVHRQSRSLPEILTQMLLGSNNYVANQIFLEVGAHRLGGPVSLAKSQQVAEEILAEHGITEGIVLKEGSGISTQNRFSTQGLARVLAEFAPHAELLPRTKAGSRYKTGTIPGVKALAGYVNTTKHGMVPFVISLGGKTGKARFRLLRALELGL</sequence>
<evidence type="ECO:0000256" key="2">
    <source>
        <dbReference type="ARBA" id="ARBA00022801"/>
    </source>
</evidence>
<dbReference type="Proteomes" id="UP001209803">
    <property type="component" value="Chromosome"/>
</dbReference>
<evidence type="ECO:0000313" key="4">
    <source>
        <dbReference type="EMBL" id="WFE88898.1"/>
    </source>
</evidence>
<dbReference type="InterPro" id="IPR012338">
    <property type="entry name" value="Beta-lactam/transpept-like"/>
</dbReference>
<evidence type="ECO:0000256" key="3">
    <source>
        <dbReference type="SAM" id="Phobius"/>
    </source>
</evidence>
<keyword evidence="5" id="KW-1185">Reference proteome</keyword>
<dbReference type="PRINTS" id="PR00922">
    <property type="entry name" value="DADACBPTASE3"/>
</dbReference>
<keyword evidence="3" id="KW-0812">Transmembrane</keyword>
<dbReference type="EC" id="3.4.16.4" evidence="4"/>
<feature type="transmembrane region" description="Helical" evidence="3">
    <location>
        <begin position="33"/>
        <end position="53"/>
    </location>
</feature>
<dbReference type="Pfam" id="PF02113">
    <property type="entry name" value="Peptidase_S13"/>
    <property type="match status" value="2"/>
</dbReference>
<keyword evidence="3" id="KW-0472">Membrane</keyword>
<evidence type="ECO:0000256" key="1">
    <source>
        <dbReference type="ARBA" id="ARBA00006096"/>
    </source>
</evidence>
<organism evidence="4 5">
    <name type="scientific">Roseibium porphyridii</name>
    <dbReference type="NCBI Taxonomy" id="2866279"/>
    <lineage>
        <taxon>Bacteria</taxon>
        <taxon>Pseudomonadati</taxon>
        <taxon>Pseudomonadota</taxon>
        <taxon>Alphaproteobacteria</taxon>
        <taxon>Hyphomicrobiales</taxon>
        <taxon>Stappiaceae</taxon>
        <taxon>Roseibium</taxon>
    </lineage>
</organism>
<reference evidence="4 5" key="1">
    <citation type="submission" date="2023-03" db="EMBL/GenBank/DDBJ databases">
        <title>Roseibium porphyridii sp. nov. and Roseibium rhodosorbium sp. nov. isolated from marine algae, Porphyridium cruentum and Rhodosorus marinus, respectively.</title>
        <authorList>
            <person name="Lee M.W."/>
            <person name="Choi B.J."/>
            <person name="Lee J.K."/>
            <person name="Choi D.G."/>
            <person name="Baek J.H."/>
            <person name="Bayburt H."/>
            <person name="Kim J.M."/>
            <person name="Han D.M."/>
            <person name="Kim K.H."/>
            <person name="Jeon C.O."/>
        </authorList>
    </citation>
    <scope>NUCLEOTIDE SEQUENCE [LARGE SCALE GENOMIC DNA]</scope>
    <source>
        <strain evidence="4 5">KMA01</strain>
    </source>
</reference>